<keyword evidence="3" id="KW-1185">Reference proteome</keyword>
<organism evidence="2 3">
    <name type="scientific">Acaromyces ingoldii</name>
    <dbReference type="NCBI Taxonomy" id="215250"/>
    <lineage>
        <taxon>Eukaryota</taxon>
        <taxon>Fungi</taxon>
        <taxon>Dikarya</taxon>
        <taxon>Basidiomycota</taxon>
        <taxon>Ustilaginomycotina</taxon>
        <taxon>Exobasidiomycetes</taxon>
        <taxon>Exobasidiales</taxon>
        <taxon>Cryptobasidiaceae</taxon>
        <taxon>Acaromyces</taxon>
    </lineage>
</organism>
<reference evidence="2 3" key="1">
    <citation type="journal article" date="2018" name="Mol. Biol. Evol.">
        <title>Broad Genomic Sampling Reveals a Smut Pathogenic Ancestry of the Fungal Clade Ustilaginomycotina.</title>
        <authorList>
            <person name="Kijpornyongpan T."/>
            <person name="Mondo S.J."/>
            <person name="Barry K."/>
            <person name="Sandor L."/>
            <person name="Lee J."/>
            <person name="Lipzen A."/>
            <person name="Pangilinan J."/>
            <person name="LaButti K."/>
            <person name="Hainaut M."/>
            <person name="Henrissat B."/>
            <person name="Grigoriev I.V."/>
            <person name="Spatafora J.W."/>
            <person name="Aime M.C."/>
        </authorList>
    </citation>
    <scope>NUCLEOTIDE SEQUENCE [LARGE SCALE GENOMIC DNA]</scope>
    <source>
        <strain evidence="2 3">MCA 4198</strain>
    </source>
</reference>
<evidence type="ECO:0000256" key="1">
    <source>
        <dbReference type="SAM" id="MobiDB-lite"/>
    </source>
</evidence>
<protein>
    <submittedName>
        <fullName evidence="2">Uncharacterized protein</fullName>
    </submittedName>
</protein>
<evidence type="ECO:0000313" key="3">
    <source>
        <dbReference type="Proteomes" id="UP000245768"/>
    </source>
</evidence>
<feature type="region of interest" description="Disordered" evidence="1">
    <location>
        <begin position="1"/>
        <end position="105"/>
    </location>
</feature>
<dbReference type="GeneID" id="37039788"/>
<dbReference type="EMBL" id="KZ819636">
    <property type="protein sequence ID" value="PWN90380.1"/>
    <property type="molecule type" value="Genomic_DNA"/>
</dbReference>
<dbReference type="Proteomes" id="UP000245768">
    <property type="component" value="Unassembled WGS sequence"/>
</dbReference>
<dbReference type="InParanoid" id="A0A316YLD8"/>
<feature type="compositionally biased region" description="Basic and acidic residues" evidence="1">
    <location>
        <begin position="24"/>
        <end position="43"/>
    </location>
</feature>
<accession>A0A316YLD8</accession>
<evidence type="ECO:0000313" key="2">
    <source>
        <dbReference type="EMBL" id="PWN90380.1"/>
    </source>
</evidence>
<sequence length="129" mass="15552">MVHLDLEAQEQDRHHSPRSKQLPWRREPTAQDRLPAKPQHDHQQQLPGPHRQLRRPTPHHQRSSRQKGTPSRLPHHLRRRREGTFHPRQELRPCLHNNRARRTLPPIHTRSPMARLLRVPKTIKIFRQV</sequence>
<dbReference type="AlphaFoldDB" id="A0A316YLD8"/>
<gene>
    <name evidence="2" type="ORF">FA10DRAFT_111974</name>
</gene>
<feature type="compositionally biased region" description="Basic and acidic residues" evidence="1">
    <location>
        <begin position="82"/>
        <end position="93"/>
    </location>
</feature>
<feature type="compositionally biased region" description="Basic residues" evidence="1">
    <location>
        <begin position="51"/>
        <end position="65"/>
    </location>
</feature>
<feature type="compositionally biased region" description="Basic and acidic residues" evidence="1">
    <location>
        <begin position="1"/>
        <end position="14"/>
    </location>
</feature>
<name>A0A316YLD8_9BASI</name>
<dbReference type="RefSeq" id="XP_025377578.1">
    <property type="nucleotide sequence ID" value="XM_025517872.1"/>
</dbReference>
<proteinExistence type="predicted"/>